<gene>
    <name evidence="3" type="ORF">LTRI10_LOCUS4809</name>
</gene>
<feature type="region of interest" description="Disordered" evidence="1">
    <location>
        <begin position="1"/>
        <end position="32"/>
    </location>
</feature>
<feature type="domain" description="Retrotransposon Copia-like N-terminal" evidence="2">
    <location>
        <begin position="33"/>
        <end position="79"/>
    </location>
</feature>
<sequence length="108" mass="11595">MAENAQPNDPVNNAAGANAQLPADPMADPYYLHGSEQPGLLLAGEKLTPTNYNGWSQAMMNALGAKNKLGFINGSIPHPGAEHQNAWAWNRNNVMVLSWIQEAVEASI</sequence>
<dbReference type="Pfam" id="PF14244">
    <property type="entry name" value="Retrotran_gag_3"/>
    <property type="match status" value="1"/>
</dbReference>
<dbReference type="InterPro" id="IPR029472">
    <property type="entry name" value="Copia-like_N"/>
</dbReference>
<evidence type="ECO:0000259" key="2">
    <source>
        <dbReference type="Pfam" id="PF14244"/>
    </source>
</evidence>
<evidence type="ECO:0000313" key="3">
    <source>
        <dbReference type="EMBL" id="CAL1357156.1"/>
    </source>
</evidence>
<evidence type="ECO:0000313" key="4">
    <source>
        <dbReference type="Proteomes" id="UP001497516"/>
    </source>
</evidence>
<feature type="compositionally biased region" description="Polar residues" evidence="1">
    <location>
        <begin position="1"/>
        <end position="11"/>
    </location>
</feature>
<dbReference type="PANTHER" id="PTHR37610:SF97">
    <property type="entry name" value="RETROTRANSPOSON GAG DOMAIN-CONTAINING PROTEIN"/>
    <property type="match status" value="1"/>
</dbReference>
<evidence type="ECO:0000256" key="1">
    <source>
        <dbReference type="SAM" id="MobiDB-lite"/>
    </source>
</evidence>
<proteinExistence type="predicted"/>
<protein>
    <recommendedName>
        <fullName evidence="2">Retrotransposon Copia-like N-terminal domain-containing protein</fullName>
    </recommendedName>
</protein>
<keyword evidence="4" id="KW-1185">Reference proteome</keyword>
<accession>A0AAV2CM93</accession>
<dbReference type="Proteomes" id="UP001497516">
    <property type="component" value="Chromosome 1"/>
</dbReference>
<name>A0AAV2CM93_9ROSI</name>
<dbReference type="PANTHER" id="PTHR37610">
    <property type="entry name" value="CCHC-TYPE DOMAIN-CONTAINING PROTEIN"/>
    <property type="match status" value="1"/>
</dbReference>
<organism evidence="3 4">
    <name type="scientific">Linum trigynum</name>
    <dbReference type="NCBI Taxonomy" id="586398"/>
    <lineage>
        <taxon>Eukaryota</taxon>
        <taxon>Viridiplantae</taxon>
        <taxon>Streptophyta</taxon>
        <taxon>Embryophyta</taxon>
        <taxon>Tracheophyta</taxon>
        <taxon>Spermatophyta</taxon>
        <taxon>Magnoliopsida</taxon>
        <taxon>eudicotyledons</taxon>
        <taxon>Gunneridae</taxon>
        <taxon>Pentapetalae</taxon>
        <taxon>rosids</taxon>
        <taxon>fabids</taxon>
        <taxon>Malpighiales</taxon>
        <taxon>Linaceae</taxon>
        <taxon>Linum</taxon>
    </lineage>
</organism>
<dbReference type="EMBL" id="OZ034813">
    <property type="protein sequence ID" value="CAL1357156.1"/>
    <property type="molecule type" value="Genomic_DNA"/>
</dbReference>
<dbReference type="AlphaFoldDB" id="A0AAV2CM93"/>
<reference evidence="3 4" key="1">
    <citation type="submission" date="2024-04" db="EMBL/GenBank/DDBJ databases">
        <authorList>
            <person name="Fracassetti M."/>
        </authorList>
    </citation>
    <scope>NUCLEOTIDE SEQUENCE [LARGE SCALE GENOMIC DNA]</scope>
</reference>